<dbReference type="AlphaFoldDB" id="A0AAV4RSK7"/>
<comment type="caution">
    <text evidence="1">The sequence shown here is derived from an EMBL/GenBank/DDBJ whole genome shotgun (WGS) entry which is preliminary data.</text>
</comment>
<protein>
    <submittedName>
        <fullName evidence="1">Uncharacterized protein</fullName>
    </submittedName>
</protein>
<keyword evidence="2" id="KW-1185">Reference proteome</keyword>
<evidence type="ECO:0000313" key="1">
    <source>
        <dbReference type="EMBL" id="GIY24134.1"/>
    </source>
</evidence>
<dbReference type="EMBL" id="BPLQ01006636">
    <property type="protein sequence ID" value="GIY24134.1"/>
    <property type="molecule type" value="Genomic_DNA"/>
</dbReference>
<evidence type="ECO:0000313" key="2">
    <source>
        <dbReference type="Proteomes" id="UP001054837"/>
    </source>
</evidence>
<reference evidence="1 2" key="1">
    <citation type="submission" date="2021-06" db="EMBL/GenBank/DDBJ databases">
        <title>Caerostris darwini draft genome.</title>
        <authorList>
            <person name="Kono N."/>
            <person name="Arakawa K."/>
        </authorList>
    </citation>
    <scope>NUCLEOTIDE SEQUENCE [LARGE SCALE GENOMIC DNA]</scope>
</reference>
<dbReference type="Proteomes" id="UP001054837">
    <property type="component" value="Unassembled WGS sequence"/>
</dbReference>
<accession>A0AAV4RSK7</accession>
<proteinExistence type="predicted"/>
<sequence length="89" mass="9952">MQSPSVSPNCVNQTITNELFLIPIECTGREKSFASSQAEVDSKSAMYLLPITQWNYSFPTRSHFLAEKCHRRQNCPLGWCGGGGVEEKL</sequence>
<gene>
    <name evidence="1" type="ORF">CDAR_579201</name>
</gene>
<name>A0AAV4RSK7_9ARAC</name>
<organism evidence="1 2">
    <name type="scientific">Caerostris darwini</name>
    <dbReference type="NCBI Taxonomy" id="1538125"/>
    <lineage>
        <taxon>Eukaryota</taxon>
        <taxon>Metazoa</taxon>
        <taxon>Ecdysozoa</taxon>
        <taxon>Arthropoda</taxon>
        <taxon>Chelicerata</taxon>
        <taxon>Arachnida</taxon>
        <taxon>Araneae</taxon>
        <taxon>Araneomorphae</taxon>
        <taxon>Entelegynae</taxon>
        <taxon>Araneoidea</taxon>
        <taxon>Araneidae</taxon>
        <taxon>Caerostris</taxon>
    </lineage>
</organism>